<comment type="caution">
    <text evidence="2">The sequence shown here is derived from an EMBL/GenBank/DDBJ whole genome shotgun (WGS) entry which is preliminary data.</text>
</comment>
<dbReference type="EMBL" id="JANKAS010000001">
    <property type="protein sequence ID" value="MCR1897716.1"/>
    <property type="molecule type" value="Genomic_DNA"/>
</dbReference>
<accession>A0AAE3HD50</accession>
<evidence type="ECO:0000256" key="1">
    <source>
        <dbReference type="SAM" id="Phobius"/>
    </source>
</evidence>
<dbReference type="AlphaFoldDB" id="A0AAE3HD50"/>
<proteinExistence type="predicted"/>
<feature type="transmembrane region" description="Helical" evidence="1">
    <location>
        <begin position="30"/>
        <end position="47"/>
    </location>
</feature>
<keyword evidence="1" id="KW-1133">Transmembrane helix</keyword>
<organism evidence="2 3">
    <name type="scientific">Irregularibacter muris</name>
    <dbReference type="NCBI Taxonomy" id="1796619"/>
    <lineage>
        <taxon>Bacteria</taxon>
        <taxon>Bacillati</taxon>
        <taxon>Bacillota</taxon>
        <taxon>Clostridia</taxon>
        <taxon>Eubacteriales</taxon>
        <taxon>Eubacteriaceae</taxon>
        <taxon>Irregularibacter</taxon>
    </lineage>
</organism>
<protein>
    <submittedName>
        <fullName evidence="2">Uncharacterized protein</fullName>
    </submittedName>
</protein>
<name>A0AAE3HD50_9FIRM</name>
<sequence length="52" mass="5829">MNGLKNMLLGMAVLLVYSLAKIGLEMDAIVIIGLMLILFGYFQEYFTKGDKK</sequence>
<evidence type="ECO:0000313" key="2">
    <source>
        <dbReference type="EMBL" id="MCR1897716.1"/>
    </source>
</evidence>
<gene>
    <name evidence="2" type="ORF">NSA47_01770</name>
</gene>
<reference evidence="2" key="1">
    <citation type="submission" date="2022-07" db="EMBL/GenBank/DDBJ databases">
        <title>Enhanced cultured diversity of the mouse gut microbiota enables custom-made synthetic communities.</title>
        <authorList>
            <person name="Afrizal A."/>
        </authorList>
    </citation>
    <scope>NUCLEOTIDE SEQUENCE</scope>
    <source>
        <strain evidence="2">DSM 28593</strain>
    </source>
</reference>
<dbReference type="RefSeq" id="WP_257529130.1">
    <property type="nucleotide sequence ID" value="NZ_JANKAS010000001.1"/>
</dbReference>
<keyword evidence="3" id="KW-1185">Reference proteome</keyword>
<evidence type="ECO:0000313" key="3">
    <source>
        <dbReference type="Proteomes" id="UP001205748"/>
    </source>
</evidence>
<dbReference type="Proteomes" id="UP001205748">
    <property type="component" value="Unassembled WGS sequence"/>
</dbReference>
<keyword evidence="1" id="KW-0472">Membrane</keyword>
<keyword evidence="1" id="KW-0812">Transmembrane</keyword>